<sequence>MSGKADFSVCSLTQIAFANEKLPFVLHPAKVNFEPNRSRMSGWRVGLHTLPPW</sequence>
<comment type="caution">
    <text evidence="1">The sequence shown here is derived from an EMBL/GenBank/DDBJ whole genome shotgun (WGS) entry which is preliminary data.</text>
</comment>
<accession>X7E560</accession>
<evidence type="ECO:0000313" key="1">
    <source>
        <dbReference type="EMBL" id="ETX10990.1"/>
    </source>
</evidence>
<keyword evidence="2" id="KW-1185">Reference proteome</keyword>
<dbReference type="AlphaFoldDB" id="X7E560"/>
<dbReference type="EMBL" id="JALZ01000078">
    <property type="protein sequence ID" value="ETX10990.1"/>
    <property type="molecule type" value="Genomic_DNA"/>
</dbReference>
<reference evidence="1 2" key="1">
    <citation type="submission" date="2014-01" db="EMBL/GenBank/DDBJ databases">
        <title>Roseivivax halodurans JCM 10272 Genome Sequencing.</title>
        <authorList>
            <person name="Lai Q."/>
            <person name="Li G."/>
            <person name="Shao Z."/>
        </authorList>
    </citation>
    <scope>NUCLEOTIDE SEQUENCE [LARGE SCALE GENOMIC DNA]</scope>
    <source>
        <strain evidence="1 2">JCM 10272</strain>
    </source>
</reference>
<name>X7E560_9RHOB</name>
<proteinExistence type="predicted"/>
<dbReference type="Proteomes" id="UP000022447">
    <property type="component" value="Unassembled WGS sequence"/>
</dbReference>
<protein>
    <submittedName>
        <fullName evidence="1">Uncharacterized protein</fullName>
    </submittedName>
</protein>
<dbReference type="RefSeq" id="WP_157578037.1">
    <property type="nucleotide sequence ID" value="NZ_JALZ01000078.1"/>
</dbReference>
<dbReference type="STRING" id="1449350.OCH239_20330"/>
<gene>
    <name evidence="1" type="ORF">OCH239_20330</name>
</gene>
<evidence type="ECO:0000313" key="2">
    <source>
        <dbReference type="Proteomes" id="UP000022447"/>
    </source>
</evidence>
<organism evidence="1 2">
    <name type="scientific">Roseivivax halodurans JCM 10272</name>
    <dbReference type="NCBI Taxonomy" id="1449350"/>
    <lineage>
        <taxon>Bacteria</taxon>
        <taxon>Pseudomonadati</taxon>
        <taxon>Pseudomonadota</taxon>
        <taxon>Alphaproteobacteria</taxon>
        <taxon>Rhodobacterales</taxon>
        <taxon>Roseobacteraceae</taxon>
        <taxon>Roseivivax</taxon>
    </lineage>
</organism>